<dbReference type="InterPro" id="IPR023214">
    <property type="entry name" value="HAD_sf"/>
</dbReference>
<dbReference type="EMBL" id="CP019728">
    <property type="protein sequence ID" value="AQS52959.1"/>
    <property type="molecule type" value="Genomic_DNA"/>
</dbReference>
<sequence length="270" mass="30179">MIKLIALDLDGTLLNSQKKISKANKAAIHSAIKKGVKVVLCTGRPLMGIKQYVDELQLLDAEDFSITYNGGLVQRNHNSEVLSQKTLSYEDIQAIYTLSQKLEVPMNILDLNYVYEPAYPVDRPSLYPSLQSASLPFIKCDIDSFKENQRFNKVVFCTEAKFLDQTISKIPADFYQRFSTMKSRPLLFEIMHPEVNKGSGIAQLCNLLNITSDQVMVCGDEENDLAMLEYAGVAVAMANASEQVKKAATFITKSNDEDGVAYAIQHYVNE</sequence>
<dbReference type="SFLD" id="SFLDS00003">
    <property type="entry name" value="Haloacid_Dehalogenase"/>
    <property type="match status" value="1"/>
</dbReference>
<organism evidence="1 2">
    <name type="scientific">Jeotgalibaca dankookensis</name>
    <dbReference type="NCBI Taxonomy" id="708126"/>
    <lineage>
        <taxon>Bacteria</taxon>
        <taxon>Bacillati</taxon>
        <taxon>Bacillota</taxon>
        <taxon>Bacilli</taxon>
        <taxon>Lactobacillales</taxon>
        <taxon>Carnobacteriaceae</taxon>
        <taxon>Jeotgalibaca</taxon>
    </lineage>
</organism>
<dbReference type="AlphaFoldDB" id="A0A1S6IN39"/>
<dbReference type="Gene3D" id="3.30.1240.10">
    <property type="match status" value="1"/>
</dbReference>
<dbReference type="RefSeq" id="WP_062467722.1">
    <property type="nucleotide sequence ID" value="NZ_BBYN01000001.1"/>
</dbReference>
<accession>A0A1S6IN39</accession>
<dbReference type="Pfam" id="PF08282">
    <property type="entry name" value="Hydrolase_3"/>
    <property type="match status" value="1"/>
</dbReference>
<dbReference type="NCBIfam" id="NF007806">
    <property type="entry name" value="PRK10513.1"/>
    <property type="match status" value="1"/>
</dbReference>
<dbReference type="PROSITE" id="PS01228">
    <property type="entry name" value="COF_1"/>
    <property type="match status" value="1"/>
</dbReference>
<dbReference type="CDD" id="cd07516">
    <property type="entry name" value="HAD_Pase"/>
    <property type="match status" value="1"/>
</dbReference>
<name>A0A1S6IN39_9LACT</name>
<dbReference type="GO" id="GO:0000287">
    <property type="term" value="F:magnesium ion binding"/>
    <property type="evidence" value="ECO:0007669"/>
    <property type="project" value="TreeGrafter"/>
</dbReference>
<evidence type="ECO:0000313" key="2">
    <source>
        <dbReference type="Proteomes" id="UP000188993"/>
    </source>
</evidence>
<dbReference type="GO" id="GO:0005829">
    <property type="term" value="C:cytosol"/>
    <property type="evidence" value="ECO:0007669"/>
    <property type="project" value="TreeGrafter"/>
</dbReference>
<dbReference type="KEGG" id="jda:BW727_100566"/>
<dbReference type="NCBIfam" id="TIGR01484">
    <property type="entry name" value="HAD-SF-IIB"/>
    <property type="match status" value="1"/>
</dbReference>
<gene>
    <name evidence="1" type="primary">yidA_3</name>
    <name evidence="1" type="ORF">BW727_100566</name>
</gene>
<dbReference type="Gene3D" id="3.40.50.1000">
    <property type="entry name" value="HAD superfamily/HAD-like"/>
    <property type="match status" value="1"/>
</dbReference>
<dbReference type="SFLD" id="SFLDG01144">
    <property type="entry name" value="C2.B.4:_PGP_Like"/>
    <property type="match status" value="1"/>
</dbReference>
<protein>
    <submittedName>
        <fullName evidence="1">Sugar phosphatase YidA</fullName>
        <ecNumber evidence="1">3.1.3.23</ecNumber>
    </submittedName>
</protein>
<dbReference type="GO" id="GO:0050308">
    <property type="term" value="F:sugar-phosphatase activity"/>
    <property type="evidence" value="ECO:0007669"/>
    <property type="project" value="UniProtKB-EC"/>
</dbReference>
<dbReference type="OrthoDB" id="9790031at2"/>
<dbReference type="SFLD" id="SFLDG01140">
    <property type="entry name" value="C2.B:_Phosphomannomutase_and_P"/>
    <property type="match status" value="1"/>
</dbReference>
<dbReference type="PANTHER" id="PTHR10000:SF8">
    <property type="entry name" value="HAD SUPERFAMILY HYDROLASE-LIKE, TYPE 3"/>
    <property type="match status" value="1"/>
</dbReference>
<dbReference type="STRING" id="708126.BW727_100566"/>
<dbReference type="InterPro" id="IPR006379">
    <property type="entry name" value="HAD-SF_hydro_IIB"/>
</dbReference>
<reference evidence="1 2" key="1">
    <citation type="journal article" date="2014" name="Int. J. Syst. Evol. Microbiol.">
        <title>Jeotgalibaca dankookensis gen. nov., sp. nov., a member of the family Carnobacteriaceae, isolated from seujeot (Korean traditional food).</title>
        <authorList>
            <person name="Lee D.G."/>
            <person name="Trujillo M.E."/>
            <person name="Kang H."/>
            <person name="Ahn T.Y."/>
        </authorList>
    </citation>
    <scope>NUCLEOTIDE SEQUENCE [LARGE SCALE GENOMIC DNA]</scope>
    <source>
        <strain evidence="1 2">EX-07</strain>
    </source>
</reference>
<evidence type="ECO:0000313" key="1">
    <source>
        <dbReference type="EMBL" id="AQS52959.1"/>
    </source>
</evidence>
<dbReference type="PANTHER" id="PTHR10000">
    <property type="entry name" value="PHOSPHOSERINE PHOSPHATASE"/>
    <property type="match status" value="1"/>
</dbReference>
<proteinExistence type="predicted"/>
<keyword evidence="2" id="KW-1185">Reference proteome</keyword>
<dbReference type="Proteomes" id="UP000188993">
    <property type="component" value="Chromosome"/>
</dbReference>
<keyword evidence="1" id="KW-0378">Hydrolase</keyword>
<dbReference type="InterPro" id="IPR000150">
    <property type="entry name" value="Cof"/>
</dbReference>
<dbReference type="SUPFAM" id="SSF56784">
    <property type="entry name" value="HAD-like"/>
    <property type="match status" value="1"/>
</dbReference>
<dbReference type="EC" id="3.1.3.23" evidence="1"/>
<dbReference type="NCBIfam" id="TIGR00099">
    <property type="entry name" value="Cof-subfamily"/>
    <property type="match status" value="1"/>
</dbReference>
<dbReference type="InterPro" id="IPR036412">
    <property type="entry name" value="HAD-like_sf"/>
</dbReference>